<gene>
    <name evidence="1" type="ORF">LRB_967</name>
</gene>
<proteinExistence type="predicted"/>
<dbReference type="AlphaFoldDB" id="A0A837ITS7"/>
<evidence type="ECO:0000313" key="1">
    <source>
        <dbReference type="EMBL" id="KLA46181.1"/>
    </source>
</evidence>
<comment type="caution">
    <text evidence="1">The sequence shown here is derived from an EMBL/GenBank/DDBJ whole genome shotgun (WGS) entry which is preliminary data.</text>
</comment>
<dbReference type="EMBL" id="JHAJ01000071">
    <property type="protein sequence ID" value="KLA46181.1"/>
    <property type="molecule type" value="Genomic_DNA"/>
</dbReference>
<accession>A0A837ITS7</accession>
<organism evidence="1 2">
    <name type="scientific">Ligilactobacillus ruminis</name>
    <dbReference type="NCBI Taxonomy" id="1623"/>
    <lineage>
        <taxon>Bacteria</taxon>
        <taxon>Bacillati</taxon>
        <taxon>Bacillota</taxon>
        <taxon>Bacilli</taxon>
        <taxon>Lactobacillales</taxon>
        <taxon>Lactobacillaceae</taxon>
        <taxon>Ligilactobacillus</taxon>
    </lineage>
</organism>
<name>A0A837ITS7_9LACO</name>
<protein>
    <submittedName>
        <fullName evidence="1">Oligopeptide ABC superfamily ATP binding cassette transporter, binding protein</fullName>
    </submittedName>
</protein>
<reference evidence="1 2" key="1">
    <citation type="journal article" date="2015" name="BMC Microbiol.">
        <title>Lactobacillus ruminis strains cluster according to their mammalian gut source.</title>
        <authorList>
            <person name="O' Donnell M.M."/>
            <person name="Harris H.M."/>
            <person name="Lynch D.B."/>
            <person name="Ross R.P."/>
            <person name="O'Toole P.W."/>
        </authorList>
    </citation>
    <scope>NUCLEOTIDE SEQUENCE [LARGE SCALE GENOMIC DNA]</scope>
    <source>
        <strain evidence="1 2">ATCC 27780</strain>
    </source>
</reference>
<sequence>MPKSRPLTDLGRSLKPILDAITGAKGTRAARSQMTINLMSWDEPFVLPVCPDNETLTDAEGQRPKPHRTE</sequence>
<evidence type="ECO:0000313" key="2">
    <source>
        <dbReference type="Proteomes" id="UP000035618"/>
    </source>
</evidence>
<dbReference type="Proteomes" id="UP000035618">
    <property type="component" value="Unassembled WGS sequence"/>
</dbReference>